<name>A0ABT8F1F4_9BACT</name>
<dbReference type="EMBL" id="JAUHJS010000001">
    <property type="protein sequence ID" value="MDN4164129.1"/>
    <property type="molecule type" value="Genomic_DNA"/>
</dbReference>
<evidence type="ECO:0000256" key="1">
    <source>
        <dbReference type="SAM" id="Coils"/>
    </source>
</evidence>
<gene>
    <name evidence="3" type="ORF">QWY31_01385</name>
</gene>
<dbReference type="InterPro" id="IPR011990">
    <property type="entry name" value="TPR-like_helical_dom_sf"/>
</dbReference>
<accession>A0ABT8F1F4</accession>
<reference evidence="3" key="1">
    <citation type="submission" date="2023-06" db="EMBL/GenBank/DDBJ databases">
        <title>Cytophagales bacterium Strain LB-30, isolated from soil.</title>
        <authorList>
            <person name="Liu B."/>
        </authorList>
    </citation>
    <scope>NUCLEOTIDE SEQUENCE</scope>
    <source>
        <strain evidence="3">LB-30</strain>
    </source>
</reference>
<evidence type="ECO:0000313" key="4">
    <source>
        <dbReference type="Proteomes" id="UP001168552"/>
    </source>
</evidence>
<dbReference type="InterPro" id="IPR036457">
    <property type="entry name" value="PPM-type-like_dom_sf"/>
</dbReference>
<protein>
    <submittedName>
        <fullName evidence="3">SpoIIE family protein phosphatase</fullName>
    </submittedName>
</protein>
<feature type="coiled-coil region" evidence="1">
    <location>
        <begin position="931"/>
        <end position="962"/>
    </location>
</feature>
<dbReference type="Gene3D" id="3.30.450.40">
    <property type="match status" value="1"/>
</dbReference>
<dbReference type="InterPro" id="IPR053159">
    <property type="entry name" value="Hybrid_Histidine_Kinase"/>
</dbReference>
<dbReference type="SMART" id="SM00065">
    <property type="entry name" value="GAF"/>
    <property type="match status" value="1"/>
</dbReference>
<keyword evidence="1" id="KW-0175">Coiled coil</keyword>
<dbReference type="Gene3D" id="3.60.40.10">
    <property type="entry name" value="PPM-type phosphatase domain"/>
    <property type="match status" value="1"/>
</dbReference>
<feature type="domain" description="GAF" evidence="2">
    <location>
        <begin position="778"/>
        <end position="935"/>
    </location>
</feature>
<evidence type="ECO:0000259" key="2">
    <source>
        <dbReference type="SMART" id="SM00065"/>
    </source>
</evidence>
<dbReference type="Pfam" id="PF07228">
    <property type="entry name" value="SpoIIE"/>
    <property type="match status" value="1"/>
</dbReference>
<dbReference type="PANTHER" id="PTHR43642">
    <property type="entry name" value="HYBRID SIGNAL TRANSDUCTION HISTIDINE KINASE G"/>
    <property type="match status" value="1"/>
</dbReference>
<dbReference type="SUPFAM" id="SSF55781">
    <property type="entry name" value="GAF domain-like"/>
    <property type="match status" value="1"/>
</dbReference>
<proteinExistence type="predicted"/>
<dbReference type="PANTHER" id="PTHR43642:SF1">
    <property type="entry name" value="HYBRID SIGNAL TRANSDUCTION HISTIDINE KINASE G"/>
    <property type="match status" value="1"/>
</dbReference>
<comment type="caution">
    <text evidence="3">The sequence shown here is derived from an EMBL/GenBank/DDBJ whole genome shotgun (WGS) entry which is preliminary data.</text>
</comment>
<keyword evidence="4" id="KW-1185">Reference proteome</keyword>
<dbReference type="InterPro" id="IPR001932">
    <property type="entry name" value="PPM-type_phosphatase-like_dom"/>
</dbReference>
<dbReference type="Proteomes" id="UP001168552">
    <property type="component" value="Unassembled WGS sequence"/>
</dbReference>
<dbReference type="Pfam" id="PF01590">
    <property type="entry name" value="GAF"/>
    <property type="match status" value="1"/>
</dbReference>
<dbReference type="SUPFAM" id="SSF48452">
    <property type="entry name" value="TPR-like"/>
    <property type="match status" value="1"/>
</dbReference>
<sequence length="1219" mass="139941">MSEIIHEKTKGNPYFVRQFLENLFNEQLLMFDFHKYEWKWNIEQIRRLGITENVIDLLIKRFEHLPPQALYLIKILAFAKTRIQIDLIPSLVSMGEAEAQEYIDLLSVSGIIYTEREEERITISFIDERLRNAAQVLCRAEEKQQINLLLARCYEHVESTTENDLFLLAGYYTEAIPLLTFEAEVEKVAGITKKAALLAKEKVAYALAEQFISTAISLVKPTVWKERYEWVLQIYNTGIEVSYMLGNYPRMEELALEVEKNALDVLDLDKVYEFRIQSHKALSNLDKSIQYGITYLKMLGISIKENPGQIQVIYEFIKTQNILKKKTEEELLNAPFITDRKLKTTFQIYSVMSPVAYFTSSNLLAVLASKQMQIIAKYGNLPLSPYIIASLGYTYCGIIGDIEKGYYYGNLALKLLEKYNLTENYARTHFAYNFFVRHWKEPIKNTIQPLQKAYETGLKSGDFEHAAYSLFMSFYHSFFAGTNLKELFIQGESNLLAIAGLSHRSSYFLMANMLQTVFNLSQKNSQPYLLEGKFYQAADNFPVHVQSNDKPNLVTWICTQLILGYTFNHPERVFATYEQGEKFIDAGLGALGRSYILFYISLSYYEYGHTLDAPLRKKYKKLAQKNRKILENWSKTTYPTYAHKYFLVMAEEYKSKNKTAKAREYFEKALESANDSGLIPMQALCWERSARFYLSIDQTNLATHHLLQSMRLYESWGALNKKEILEKEFSSLLRKPFIPISNDAQMPSHHTVNSMTDYTQLDMLSILKASQAISGNIRLEQLLENLMRIVLENAGAENGYLLLQERNKWVVRVKGHVNTGFGKPEEDMYLEDFKGAQAPFSTTIIHYVIRTRENVVLDYASQVGKFVSDPYISENRTKSLICIPLVNQGLVIAILYLENNLSTGAFTRERLEMLNMLTSQAAISIENAMLYEYLEEKVEERTEEVNRQKKELVEQSEQLKLTNLIIEKKNQDITASINYGSRIQSAMMPSINLLSHYLPETFIMFRPRDIVSGDFYWFTSHEGKIIVAAVDCTGHGVPGAFMSMIGIDLLNSIVNQKGITSPEDILNQLTLGVSNALQKEDNSLRDGMDMAICTISTENGKKVVSYAGAKNPLVYVKNGEMTYIKADRVAIGDGSHQYTRHDIVVDAPTMFYLYSDGYQDQFGGPLNRKFMSNRFKELLNQVSSLPSDEQKKVLETTLDEWITDTNQLDDILVMGFRLS</sequence>
<organism evidence="3 4">
    <name type="scientific">Shiella aurantiaca</name>
    <dbReference type="NCBI Taxonomy" id="3058365"/>
    <lineage>
        <taxon>Bacteria</taxon>
        <taxon>Pseudomonadati</taxon>
        <taxon>Bacteroidota</taxon>
        <taxon>Cytophagia</taxon>
        <taxon>Cytophagales</taxon>
        <taxon>Shiellaceae</taxon>
        <taxon>Shiella</taxon>
    </lineage>
</organism>
<dbReference type="InterPro" id="IPR003018">
    <property type="entry name" value="GAF"/>
</dbReference>
<dbReference type="InterPro" id="IPR029016">
    <property type="entry name" value="GAF-like_dom_sf"/>
</dbReference>
<dbReference type="RefSeq" id="WP_320002656.1">
    <property type="nucleotide sequence ID" value="NZ_JAUHJS010000001.1"/>
</dbReference>
<evidence type="ECO:0000313" key="3">
    <source>
        <dbReference type="EMBL" id="MDN4164129.1"/>
    </source>
</evidence>